<proteinExistence type="predicted"/>
<protein>
    <submittedName>
        <fullName evidence="2">Uncharacterized protein</fullName>
    </submittedName>
</protein>
<organism evidence="2 3">
    <name type="scientific">Streptomyces olivochromogenes</name>
    <dbReference type="NCBI Taxonomy" id="1963"/>
    <lineage>
        <taxon>Bacteria</taxon>
        <taxon>Bacillati</taxon>
        <taxon>Actinomycetota</taxon>
        <taxon>Actinomycetes</taxon>
        <taxon>Kitasatosporales</taxon>
        <taxon>Streptomycetaceae</taxon>
        <taxon>Streptomyces</taxon>
    </lineage>
</organism>
<evidence type="ECO:0000256" key="1">
    <source>
        <dbReference type="SAM" id="MobiDB-lite"/>
    </source>
</evidence>
<evidence type="ECO:0000313" key="2">
    <source>
        <dbReference type="EMBL" id="GAX56866.1"/>
    </source>
</evidence>
<feature type="compositionally biased region" description="Polar residues" evidence="1">
    <location>
        <begin position="146"/>
        <end position="156"/>
    </location>
</feature>
<gene>
    <name evidence="2" type="ORF">SO3561_08434</name>
</gene>
<name>A0A250VRZ1_STROL</name>
<accession>A0A250VRZ1</accession>
<reference evidence="3" key="1">
    <citation type="submission" date="2017-05" db="EMBL/GenBank/DDBJ databases">
        <title>Streptomyces olivochromogenes NBRC 3561 whole genome shotgun sequence.</title>
        <authorList>
            <person name="Dohra H."/>
            <person name="Kodani S."/>
        </authorList>
    </citation>
    <scope>NUCLEOTIDE SEQUENCE [LARGE SCALE GENOMIC DNA]</scope>
    <source>
        <strain evidence="3">NBRC 3561</strain>
    </source>
</reference>
<evidence type="ECO:0000313" key="3">
    <source>
        <dbReference type="Proteomes" id="UP000217446"/>
    </source>
</evidence>
<sequence length="156" mass="15250">MRGEEGVARGDGADGVEECVGADVFAEEAAGSGAEGLGDVFVDFEGGEDEDAGGVEVGVGADGGGGGEAVGVGHADVHEDDVGLVDAGEVDGFFAVGGFVDDFEVGAGVDQDPEGRPEQGLVVGEQHADGHGVRSSSGAGVYSGRSVETSKPPSAR</sequence>
<feature type="region of interest" description="Disordered" evidence="1">
    <location>
        <begin position="49"/>
        <end position="72"/>
    </location>
</feature>
<keyword evidence="3" id="KW-1185">Reference proteome</keyword>
<dbReference type="EMBL" id="BDQI01000029">
    <property type="protein sequence ID" value="GAX56866.1"/>
    <property type="molecule type" value="Genomic_DNA"/>
</dbReference>
<feature type="compositionally biased region" description="Gly residues" evidence="1">
    <location>
        <begin position="55"/>
        <end position="70"/>
    </location>
</feature>
<feature type="region of interest" description="Disordered" evidence="1">
    <location>
        <begin position="105"/>
        <end position="156"/>
    </location>
</feature>
<comment type="caution">
    <text evidence="2">The sequence shown here is derived from an EMBL/GenBank/DDBJ whole genome shotgun (WGS) entry which is preliminary data.</text>
</comment>
<dbReference type="AlphaFoldDB" id="A0A250VRZ1"/>
<dbReference type="Proteomes" id="UP000217446">
    <property type="component" value="Unassembled WGS sequence"/>
</dbReference>